<dbReference type="EMBL" id="CP042469">
    <property type="protein sequence ID" value="QOX62127.1"/>
    <property type="molecule type" value="Genomic_DNA"/>
</dbReference>
<reference evidence="1" key="1">
    <citation type="submission" date="2019-08" db="EMBL/GenBank/DDBJ databases">
        <title>Genome sequence of Clostridiales bacterium MT110.</title>
        <authorList>
            <person name="Cao J."/>
        </authorList>
    </citation>
    <scope>NUCLEOTIDE SEQUENCE</scope>
    <source>
        <strain evidence="1">MT110</strain>
    </source>
</reference>
<dbReference type="Proteomes" id="UP000594014">
    <property type="component" value="Chromosome"/>
</dbReference>
<organism evidence="1 2">
    <name type="scientific">Anoxybacterium hadale</name>
    <dbReference type="NCBI Taxonomy" id="3408580"/>
    <lineage>
        <taxon>Bacteria</taxon>
        <taxon>Bacillati</taxon>
        <taxon>Bacillota</taxon>
        <taxon>Clostridia</taxon>
        <taxon>Peptostreptococcales</taxon>
        <taxon>Anaerovoracaceae</taxon>
        <taxon>Anoxybacterium</taxon>
    </lineage>
</organism>
<keyword evidence="2" id="KW-1185">Reference proteome</keyword>
<sequence>MEWKRILKGLGRIAGIRIWIASLVPMLAAAVMAYAETDRFELKWGLLSILGILLIETGKHCFNDIVDYKSGVDLSIEPDKVTPFSGGKKVLTEGLLTLKEAKYIGIITLSLASAIGLFIAYFHEPGVLVIGLLGTLLACAYSLPPFSLCYRGLGELTVGITYGPLIFLGMYLVMAGKLDLLPALVSIPIGILIANVLWINQYPDYEADKKNNKRNWVVRLGKKKGLRVYSINFIAAYAAFLFISVYTGNLLWILGLSSFPMAFKACRIARQHYNHIGMLVRANQATVTIYQLTGLSVIIAVMISDLCLK</sequence>
<name>A0ACD1A718_9FIRM</name>
<evidence type="ECO:0000313" key="1">
    <source>
        <dbReference type="EMBL" id="QOX62127.1"/>
    </source>
</evidence>
<accession>A0ACD1A718</accession>
<gene>
    <name evidence="1" type="ORF">FRZ06_01555</name>
</gene>
<evidence type="ECO:0000313" key="2">
    <source>
        <dbReference type="Proteomes" id="UP000594014"/>
    </source>
</evidence>
<protein>
    <submittedName>
        <fullName evidence="1">Prenyltransferase</fullName>
    </submittedName>
</protein>
<proteinExistence type="predicted"/>